<evidence type="ECO:0000313" key="16">
    <source>
        <dbReference type="Proteomes" id="UP000249146"/>
    </source>
</evidence>
<evidence type="ECO:0000256" key="4">
    <source>
        <dbReference type="ARBA" id="ARBA00022692"/>
    </source>
</evidence>
<dbReference type="EC" id="7.1.1.-" evidence="7"/>
<feature type="transmembrane region" description="Helical" evidence="7">
    <location>
        <begin position="92"/>
        <end position="114"/>
    </location>
</feature>
<evidence type="ECO:0000313" key="14">
    <source>
        <dbReference type="Proteomes" id="UP000233649"/>
    </source>
</evidence>
<keyword evidence="7 8" id="KW-0520">NAD</keyword>
<dbReference type="AlphaFoldDB" id="A0A142VA02"/>
<feature type="transmembrane region" description="Helical" evidence="7">
    <location>
        <begin position="6"/>
        <end position="29"/>
    </location>
</feature>
<dbReference type="HAMAP" id="MF_01394">
    <property type="entry name" value="NDH1_NuoA"/>
    <property type="match status" value="1"/>
</dbReference>
<dbReference type="PANTHER" id="PTHR11058">
    <property type="entry name" value="NADH-UBIQUINONE OXIDOREDUCTASE CHAIN 3"/>
    <property type="match status" value="1"/>
</dbReference>
<gene>
    <name evidence="7" type="primary">nuoA</name>
    <name evidence="12" type="ORF">C1G86_0811</name>
    <name evidence="11" type="ORF">C1G87_0810</name>
    <name evidence="10" type="ORF">CVH13_00185</name>
    <name evidence="9" type="ORF">Dm11a5_0776</name>
</gene>
<accession>A0A142VA02</accession>
<comment type="catalytic activity">
    <reaction evidence="7 8">
        <text>a quinone + NADH + 5 H(+)(in) = a quinol + NAD(+) + 4 H(+)(out)</text>
        <dbReference type="Rhea" id="RHEA:57888"/>
        <dbReference type="ChEBI" id="CHEBI:15378"/>
        <dbReference type="ChEBI" id="CHEBI:24646"/>
        <dbReference type="ChEBI" id="CHEBI:57540"/>
        <dbReference type="ChEBI" id="CHEBI:57945"/>
        <dbReference type="ChEBI" id="CHEBI:132124"/>
    </reaction>
</comment>
<evidence type="ECO:0000256" key="7">
    <source>
        <dbReference type="HAMAP-Rule" id="MF_01394"/>
    </source>
</evidence>
<reference evidence="9 13" key="1">
    <citation type="submission" date="2015-03" db="EMBL/GenBank/DDBJ databases">
        <title>Genomic characterization of Dehalococcoides mccartyi strain 11a5, an unusal plasmid-containing chloroethene dechlorinator.</title>
        <authorList>
            <person name="Zhao S."/>
            <person name="Ding C."/>
            <person name="He J."/>
        </authorList>
    </citation>
    <scope>NUCLEOTIDE SEQUENCE [LARGE SCALE GENOMIC DNA]</scope>
    <source>
        <strain evidence="9 13">11a5</strain>
    </source>
</reference>
<evidence type="ECO:0000313" key="10">
    <source>
        <dbReference type="EMBL" id="PKH47870.1"/>
    </source>
</evidence>
<comment type="function">
    <text evidence="7">NDH-1 shuttles electrons from NADH, via FMN and iron-sulfur (Fe-S) centers, to quinones in the respiratory chain. The immediate electron acceptor for the enzyme in this species is believed to be ubiquinone. Couples the redox reaction to proton translocation (for every two electrons transferred, four hydrogen ions are translocated across the cytoplasmic membrane), and thus conserves the redox energy in a proton gradient.</text>
</comment>
<organism evidence="9 13">
    <name type="scientific">Dehalococcoides mccartyi</name>
    <dbReference type="NCBI Taxonomy" id="61435"/>
    <lineage>
        <taxon>Bacteria</taxon>
        <taxon>Bacillati</taxon>
        <taxon>Chloroflexota</taxon>
        <taxon>Dehalococcoidia</taxon>
        <taxon>Dehalococcoidales</taxon>
        <taxon>Dehalococcoidaceae</taxon>
        <taxon>Dehalococcoides</taxon>
    </lineage>
</organism>
<keyword evidence="11" id="KW-0560">Oxidoreductase</keyword>
<keyword evidence="7" id="KW-1278">Translocase</keyword>
<dbReference type="GO" id="GO:0005886">
    <property type="term" value="C:plasma membrane"/>
    <property type="evidence" value="ECO:0007669"/>
    <property type="project" value="UniProtKB-SubCell"/>
</dbReference>
<keyword evidence="3 7" id="KW-0813">Transport</keyword>
<reference evidence="15 16" key="3">
    <citation type="submission" date="2018-05" db="EMBL/GenBank/DDBJ databases">
        <title>Draft genome sequences of Dehalococcoides mccartyi strains RC and KS.</title>
        <authorList>
            <person name="Higgins S.A."/>
            <person name="Padilla-Crespo E."/>
            <person name="Loeffler F.E."/>
        </authorList>
    </citation>
    <scope>NUCLEOTIDE SEQUENCE [LARGE SCALE GENOMIC DNA]</scope>
    <source>
        <strain evidence="12 15">KS</strain>
        <strain evidence="11 16">RC</strain>
    </source>
</reference>
<dbReference type="GO" id="GO:0030964">
    <property type="term" value="C:NADH dehydrogenase complex"/>
    <property type="evidence" value="ECO:0007669"/>
    <property type="project" value="TreeGrafter"/>
</dbReference>
<dbReference type="GO" id="GO:0048038">
    <property type="term" value="F:quinone binding"/>
    <property type="evidence" value="ECO:0007669"/>
    <property type="project" value="UniProtKB-KW"/>
</dbReference>
<dbReference type="Proteomes" id="UP000233649">
    <property type="component" value="Unassembled WGS sequence"/>
</dbReference>
<evidence type="ECO:0000256" key="6">
    <source>
        <dbReference type="ARBA" id="ARBA00023136"/>
    </source>
</evidence>
<evidence type="ECO:0000256" key="3">
    <source>
        <dbReference type="ARBA" id="ARBA00022448"/>
    </source>
</evidence>
<reference evidence="10 14" key="2">
    <citation type="journal article" date="2017" name="FEMS Microbiol. Ecol.">
        <title>Reconstructed genomes of novel Dehalococcoides mccartyi strains from 1,2,3,4-tetrachlorodibenzo-p-dioxin-dechlorinating enrichment cultures reveal divergent reductive dehalogenase gene profiles.</title>
        <authorList>
            <person name="Dam H.T."/>
            <person name="Vollmers J."/>
            <person name="Kaster A.K."/>
            <person name="Haggblom M.M."/>
        </authorList>
    </citation>
    <scope>NUCLEOTIDE SEQUENCE [LARGE SCALE GENOMIC DNA]</scope>
    <source>
        <strain evidence="10 14">H1-3-2.001</strain>
    </source>
</reference>
<dbReference type="InterPro" id="IPR023043">
    <property type="entry name" value="NAD(P)H_OxRDtase_bac/plastid"/>
</dbReference>
<evidence type="ECO:0000313" key="13">
    <source>
        <dbReference type="Proteomes" id="UP000076394"/>
    </source>
</evidence>
<dbReference type="OMA" id="YVYAFLY"/>
<evidence type="ECO:0000256" key="5">
    <source>
        <dbReference type="ARBA" id="ARBA00022989"/>
    </source>
</evidence>
<evidence type="ECO:0000256" key="8">
    <source>
        <dbReference type="RuleBase" id="RU003639"/>
    </source>
</evidence>
<dbReference type="EMBL" id="QGLD01000008">
    <property type="protein sequence ID" value="RAL71050.1"/>
    <property type="molecule type" value="Genomic_DNA"/>
</dbReference>
<dbReference type="Pfam" id="PF00507">
    <property type="entry name" value="Oxidored_q4"/>
    <property type="match status" value="1"/>
</dbReference>
<keyword evidence="7" id="KW-1003">Cell membrane</keyword>
<evidence type="ECO:0000313" key="9">
    <source>
        <dbReference type="EMBL" id="AMU86602.1"/>
    </source>
</evidence>
<name>A0A142VA02_9CHLR</name>
<evidence type="ECO:0000313" key="12">
    <source>
        <dbReference type="EMBL" id="RAL71050.1"/>
    </source>
</evidence>
<dbReference type="Proteomes" id="UP000248786">
    <property type="component" value="Unassembled WGS sequence"/>
</dbReference>
<protein>
    <recommendedName>
        <fullName evidence="7">NADH-quinone oxidoreductase subunit A</fullName>
        <ecNumber evidence="7">7.1.1.-</ecNumber>
    </recommendedName>
    <alternativeName>
        <fullName evidence="7">NADH dehydrogenase I subunit A</fullName>
    </alternativeName>
    <alternativeName>
        <fullName evidence="7">NDH-1 subunit A</fullName>
    </alternativeName>
    <alternativeName>
        <fullName evidence="7">NUO1</fullName>
    </alternativeName>
</protein>
<evidence type="ECO:0000313" key="11">
    <source>
        <dbReference type="EMBL" id="RAL69725.1"/>
    </source>
</evidence>
<comment type="subunit">
    <text evidence="7">NDH-1 is composed of 14 different subunits. Subunits NuoA, H, J, K, L, M, N constitute the membrane sector of the complex.</text>
</comment>
<dbReference type="Proteomes" id="UP000249146">
    <property type="component" value="Unassembled WGS sequence"/>
</dbReference>
<dbReference type="EMBL" id="CP011127">
    <property type="protein sequence ID" value="AMU86602.1"/>
    <property type="molecule type" value="Genomic_DNA"/>
</dbReference>
<keyword evidence="5 7" id="KW-1133">Transmembrane helix</keyword>
<feature type="transmembrane region" description="Helical" evidence="7">
    <location>
        <begin position="65"/>
        <end position="86"/>
    </location>
</feature>
<keyword evidence="7 8" id="KW-0874">Quinone</keyword>
<keyword evidence="4 7" id="KW-0812">Transmembrane</keyword>
<comment type="subcellular location">
    <subcellularLocation>
        <location evidence="7 8">Cell membrane</location>
        <topology evidence="7 8">Multi-pass membrane protein</topology>
    </subcellularLocation>
    <subcellularLocation>
        <location evidence="1">Membrane</location>
        <topology evidence="1">Multi-pass membrane protein</topology>
    </subcellularLocation>
</comment>
<dbReference type="GO" id="GO:0008137">
    <property type="term" value="F:NADH dehydrogenase (ubiquinone) activity"/>
    <property type="evidence" value="ECO:0007669"/>
    <property type="project" value="InterPro"/>
</dbReference>
<keyword evidence="7 9" id="KW-0830">Ubiquinone</keyword>
<evidence type="ECO:0000313" key="15">
    <source>
        <dbReference type="Proteomes" id="UP000248786"/>
    </source>
</evidence>
<keyword evidence="6 7" id="KW-0472">Membrane</keyword>
<comment type="similarity">
    <text evidence="2 7 8">Belongs to the complex I subunit 3 family.</text>
</comment>
<dbReference type="RefSeq" id="WP_011309365.1">
    <property type="nucleotide sequence ID" value="NZ_AP024514.1"/>
</dbReference>
<dbReference type="EMBL" id="QGLC01000009">
    <property type="protein sequence ID" value="RAL69725.1"/>
    <property type="molecule type" value="Genomic_DNA"/>
</dbReference>
<dbReference type="GO" id="GO:0050136">
    <property type="term" value="F:NADH dehydrogenase (quinone) (non-electrogenic) activity"/>
    <property type="evidence" value="ECO:0007669"/>
    <property type="project" value="UniProtKB-UniRule"/>
</dbReference>
<sequence>MLVDYSYIALFLVAAILFTAVVLGLPVLLKKLGIVPSKPNPVKNSAYECGVETHGRTWVQFNFRYYYYALLLIAFDVLLVFLFPWATQIGSLGFYAFGIVFAFLLIVLAGYLYAWKKGALEWN</sequence>
<dbReference type="OrthoDB" id="9791970at2"/>
<proteinExistence type="inferred from homology"/>
<evidence type="ECO:0000256" key="2">
    <source>
        <dbReference type="ARBA" id="ARBA00008472"/>
    </source>
</evidence>
<dbReference type="PANTHER" id="PTHR11058:SF9">
    <property type="entry name" value="NADH-UBIQUINONE OXIDOREDUCTASE CHAIN 3"/>
    <property type="match status" value="1"/>
</dbReference>
<dbReference type="InterPro" id="IPR000440">
    <property type="entry name" value="NADH_UbQ/plastoQ_OxRdtase_su3"/>
</dbReference>
<dbReference type="EMBL" id="PHFD01000063">
    <property type="protein sequence ID" value="PKH47870.1"/>
    <property type="molecule type" value="Genomic_DNA"/>
</dbReference>
<dbReference type="PATRIC" id="fig|61435.13.peg.813"/>
<dbReference type="InterPro" id="IPR038430">
    <property type="entry name" value="NDAH_ubi_oxred_su3_sf"/>
</dbReference>
<dbReference type="Proteomes" id="UP000076394">
    <property type="component" value="Chromosome"/>
</dbReference>
<dbReference type="Gene3D" id="1.20.58.1610">
    <property type="entry name" value="NADH:ubiquinone/plastoquinone oxidoreductase, chain 3"/>
    <property type="match status" value="1"/>
</dbReference>
<evidence type="ECO:0000256" key="1">
    <source>
        <dbReference type="ARBA" id="ARBA00004141"/>
    </source>
</evidence>